<keyword evidence="17" id="KW-1185">Reference proteome</keyword>
<dbReference type="Gene3D" id="6.10.140.390">
    <property type="match status" value="1"/>
</dbReference>
<feature type="repeat" description="ANK" evidence="13">
    <location>
        <begin position="111"/>
        <end position="143"/>
    </location>
</feature>
<dbReference type="CTD" id="49070"/>
<feature type="compositionally biased region" description="Low complexity" evidence="15">
    <location>
        <begin position="598"/>
        <end position="632"/>
    </location>
</feature>
<feature type="compositionally biased region" description="Basic and acidic residues" evidence="15">
    <location>
        <begin position="348"/>
        <end position="359"/>
    </location>
</feature>
<evidence type="ECO:0000256" key="3">
    <source>
        <dbReference type="ARBA" id="ARBA00022490"/>
    </source>
</evidence>
<dbReference type="GO" id="GO:0005737">
    <property type="term" value="C:cytoplasm"/>
    <property type="evidence" value="ECO:0007669"/>
    <property type="project" value="TreeGrafter"/>
</dbReference>
<feature type="compositionally biased region" description="Basic residues" evidence="15">
    <location>
        <begin position="652"/>
        <end position="661"/>
    </location>
</feature>
<evidence type="ECO:0000256" key="6">
    <source>
        <dbReference type="ARBA" id="ARBA00023043"/>
    </source>
</evidence>
<evidence type="ECO:0000313" key="18">
    <source>
        <dbReference type="RefSeq" id="XP_033161626.1"/>
    </source>
</evidence>
<keyword evidence="5" id="KW-0677">Repeat</keyword>
<feature type="compositionally biased region" description="Low complexity" evidence="15">
    <location>
        <begin position="555"/>
        <end position="566"/>
    </location>
</feature>
<feature type="region of interest" description="Disordered" evidence="15">
    <location>
        <begin position="333"/>
        <end position="467"/>
    </location>
</feature>
<dbReference type="PROSITE" id="PS50088">
    <property type="entry name" value="ANK_REPEAT"/>
    <property type="match status" value="4"/>
</dbReference>
<dbReference type="PROSITE" id="PS50297">
    <property type="entry name" value="ANK_REP_REGION"/>
    <property type="match status" value="4"/>
</dbReference>
<feature type="compositionally biased region" description="Basic and acidic residues" evidence="15">
    <location>
        <begin position="685"/>
        <end position="698"/>
    </location>
</feature>
<dbReference type="InterPro" id="IPR051226">
    <property type="entry name" value="PP1_Regulatory_Subunit"/>
</dbReference>
<comment type="similarity">
    <text evidence="8">Belongs to the NRARP family.</text>
</comment>
<dbReference type="InterPro" id="IPR036770">
    <property type="entry name" value="Ankyrin_rpt-contain_sf"/>
</dbReference>
<dbReference type="GO" id="GO:0019901">
    <property type="term" value="F:protein kinase binding"/>
    <property type="evidence" value="ECO:0007669"/>
    <property type="project" value="InterPro"/>
</dbReference>
<keyword evidence="3" id="KW-0963">Cytoplasm</keyword>
<feature type="compositionally biased region" description="Basic and acidic residues" evidence="15">
    <location>
        <begin position="14"/>
        <end position="27"/>
    </location>
</feature>
<keyword evidence="6 13" id="KW-0040">ANK repeat</keyword>
<feature type="repeat" description="ANK" evidence="13">
    <location>
        <begin position="241"/>
        <end position="273"/>
    </location>
</feature>
<dbReference type="GeneID" id="117141957"/>
<dbReference type="GO" id="GO:0005856">
    <property type="term" value="C:cytoskeleton"/>
    <property type="evidence" value="ECO:0007669"/>
    <property type="project" value="UniProtKB-SubCell"/>
</dbReference>
<dbReference type="CDD" id="cd21930">
    <property type="entry name" value="IPD_PPP1R12"/>
    <property type="match status" value="1"/>
</dbReference>
<comment type="function">
    <text evidence="9">Regulates myosin phosphatase activity. Augments Ca(2+) sensitivity of the contractile apparatus.</text>
</comment>
<dbReference type="PANTHER" id="PTHR24179:SF21">
    <property type="entry name" value="MYOSIN BINDING SUBUNIT, ISOFORM O"/>
    <property type="match status" value="1"/>
</dbReference>
<evidence type="ECO:0000256" key="1">
    <source>
        <dbReference type="ARBA" id="ARBA00004245"/>
    </source>
</evidence>
<evidence type="ECO:0000256" key="5">
    <source>
        <dbReference type="ARBA" id="ARBA00022737"/>
    </source>
</evidence>
<dbReference type="GO" id="GO:0019208">
    <property type="term" value="F:phosphatase regulator activity"/>
    <property type="evidence" value="ECO:0007669"/>
    <property type="project" value="TreeGrafter"/>
</dbReference>
<keyword evidence="4" id="KW-0597">Phosphoprotein</keyword>
<keyword evidence="7" id="KW-0206">Cytoskeleton</keyword>
<evidence type="ECO:0000256" key="15">
    <source>
        <dbReference type="SAM" id="MobiDB-lite"/>
    </source>
</evidence>
<evidence type="ECO:0000256" key="2">
    <source>
        <dbReference type="ARBA" id="ARBA00022473"/>
    </source>
</evidence>
<evidence type="ECO:0000259" key="16">
    <source>
        <dbReference type="Pfam" id="PF15898"/>
    </source>
</evidence>
<keyword evidence="2" id="KW-0217">Developmental protein</keyword>
<evidence type="ECO:0000313" key="17">
    <source>
        <dbReference type="Proteomes" id="UP000515162"/>
    </source>
</evidence>
<organism evidence="17 18">
    <name type="scientific">Drosophila mauritiana</name>
    <name type="common">Fruit fly</name>
    <dbReference type="NCBI Taxonomy" id="7226"/>
    <lineage>
        <taxon>Eukaryota</taxon>
        <taxon>Metazoa</taxon>
        <taxon>Ecdysozoa</taxon>
        <taxon>Arthropoda</taxon>
        <taxon>Hexapoda</taxon>
        <taxon>Insecta</taxon>
        <taxon>Pterygota</taxon>
        <taxon>Neoptera</taxon>
        <taxon>Endopterygota</taxon>
        <taxon>Diptera</taxon>
        <taxon>Brachycera</taxon>
        <taxon>Muscomorpha</taxon>
        <taxon>Ephydroidea</taxon>
        <taxon>Drosophilidae</taxon>
        <taxon>Drosophila</taxon>
        <taxon>Sophophora</taxon>
    </lineage>
</organism>
<dbReference type="GO" id="GO:0004857">
    <property type="term" value="F:enzyme inhibitor activity"/>
    <property type="evidence" value="ECO:0007669"/>
    <property type="project" value="TreeGrafter"/>
</dbReference>
<dbReference type="InterPro" id="IPR031775">
    <property type="entry name" value="PRKG1_interact"/>
</dbReference>
<evidence type="ECO:0000256" key="10">
    <source>
        <dbReference type="ARBA" id="ARBA00065548"/>
    </source>
</evidence>
<proteinExistence type="inferred from homology"/>
<feature type="region of interest" description="Disordered" evidence="15">
    <location>
        <begin position="545"/>
        <end position="585"/>
    </location>
</feature>
<dbReference type="FunFam" id="1.25.40.20:FF:000007">
    <property type="entry name" value="Phosphatase 1 regulatory subunit 12A"/>
    <property type="match status" value="1"/>
</dbReference>
<dbReference type="SMART" id="SM00248">
    <property type="entry name" value="ANK"/>
    <property type="match status" value="6"/>
</dbReference>
<feature type="coiled-coil region" evidence="14">
    <location>
        <begin position="764"/>
        <end position="791"/>
    </location>
</feature>
<feature type="compositionally biased region" description="Polar residues" evidence="15">
    <location>
        <begin position="367"/>
        <end position="389"/>
    </location>
</feature>
<keyword evidence="14" id="KW-0175">Coiled coil</keyword>
<feature type="coiled-coil region" evidence="14">
    <location>
        <begin position="161"/>
        <end position="188"/>
    </location>
</feature>
<feature type="compositionally biased region" description="Polar residues" evidence="15">
    <location>
        <begin position="575"/>
        <end position="584"/>
    </location>
</feature>
<feature type="repeat" description="ANK" evidence="13">
    <location>
        <begin position="208"/>
        <end position="240"/>
    </location>
</feature>
<dbReference type="FunFam" id="1.25.40.20:FF:000004">
    <property type="entry name" value="Phosphatase 1 regulatory subunit 12A"/>
    <property type="match status" value="1"/>
</dbReference>
<dbReference type="Pfam" id="PF15898">
    <property type="entry name" value="PRKG1_interact"/>
    <property type="match status" value="1"/>
</dbReference>
<dbReference type="AlphaFoldDB" id="A0A6P8KEB1"/>
<feature type="region of interest" description="Disordered" evidence="15">
    <location>
        <begin position="598"/>
        <end position="728"/>
    </location>
</feature>
<feature type="domain" description="cGMP-dependent protein kinase interacting" evidence="16">
    <location>
        <begin position="770"/>
        <end position="797"/>
    </location>
</feature>
<evidence type="ECO:0000256" key="9">
    <source>
        <dbReference type="ARBA" id="ARBA00059024"/>
    </source>
</evidence>
<dbReference type="Pfam" id="PF12796">
    <property type="entry name" value="Ank_2"/>
    <property type="match status" value="2"/>
</dbReference>
<reference evidence="18" key="1">
    <citation type="submission" date="2025-08" db="UniProtKB">
        <authorList>
            <consortium name="RefSeq"/>
        </authorList>
    </citation>
    <scope>IDENTIFICATION</scope>
    <source>
        <strain evidence="18">Mau12</strain>
        <tissue evidence="18">Whole Body</tissue>
    </source>
</reference>
<gene>
    <name evidence="18" type="primary">LOC117141957</name>
</gene>
<name>A0A6P8KEB1_DROMA</name>
<feature type="compositionally biased region" description="Low complexity" evidence="15">
    <location>
        <begin position="700"/>
        <end position="719"/>
    </location>
</feature>
<feature type="compositionally biased region" description="Basic and acidic residues" evidence="15">
    <location>
        <begin position="633"/>
        <end position="645"/>
    </location>
</feature>
<dbReference type="SUPFAM" id="SSF48403">
    <property type="entry name" value="Ankyrin repeat"/>
    <property type="match status" value="1"/>
</dbReference>
<dbReference type="PANTHER" id="PTHR24179">
    <property type="entry name" value="PROTEIN PHOSPHATASE 1 REGULATORY SUBUNIT 12"/>
    <property type="match status" value="1"/>
</dbReference>
<feature type="region of interest" description="Disordered" evidence="15">
    <location>
        <begin position="1"/>
        <end position="38"/>
    </location>
</feature>
<dbReference type="Proteomes" id="UP000515162">
    <property type="component" value="Chromosome 3L"/>
</dbReference>
<feature type="compositionally biased region" description="Basic and acidic residues" evidence="15">
    <location>
        <begin position="442"/>
        <end position="451"/>
    </location>
</feature>
<comment type="subunit">
    <text evidence="10">PP1 comprises a catalytic subunit, PPP1CA, PPP1CB or PPP1CC, and one or several targeting or regulatory subunits. PPP1R12B mediates binding to myosin. Isoform 3 and isoform 4 bind PPP1R12A, but not isoform 1 of PPP1R12B itself. Binds IL16.</text>
</comment>
<dbReference type="Gene3D" id="1.25.40.20">
    <property type="entry name" value="Ankyrin repeat-containing domain"/>
    <property type="match status" value="2"/>
</dbReference>
<evidence type="ECO:0000256" key="7">
    <source>
        <dbReference type="ARBA" id="ARBA00023212"/>
    </source>
</evidence>
<feature type="repeat" description="ANK" evidence="13">
    <location>
        <begin position="78"/>
        <end position="110"/>
    </location>
</feature>
<dbReference type="RefSeq" id="XP_033161626.1">
    <property type="nucleotide sequence ID" value="XM_033305735.1"/>
</dbReference>
<sequence length="797" mass="87542">MSSLDARNNSAMMKRAEQLKRWEESDTNRAAPTPRHEHGRRIKFSSGCVFLAACLSGDKDEVVQLLDQGADINTANVDGLTALHQACIDDNLDMVEFLVERGADINRQDNEGWTPLHATASCGFVSIARYLVENGADVAAVNSDGDLALDLAIDVQHMAMIDYMEKMVQELNINVDEARKAEEQAMLNDAKKWLRSDAAEVDRPHPKTGATALHVAAAKGYTKVLGLLLAGRGNVDRQDNDGWTPLHAASHWGQRETAEMLVESLADMDIRNYAGQSCIDVADRKIVKFLEELRANKRNKRRPSSQIRISDAMENHVDKTPTKLVRVEVRTDATKDAENVKPNQQIHAVEHPVEEEAPWRRKLPRTPSDSPTNNQVPDRELSSNSSETANDVILRRTQSFENDQKKPTVTIATPTSTAATAINSPSTTVQTPPIRRSFVPPVRDEESETQRKAHAKRVRETRRSTQGVTLDEIKSAEELVKKKNMGMANNNNNNNISTTTTNTISNSGFKLEDITSGGTYPPNNSTIIPSAPAVMAAANLSTTTGVQRRISSGPNALNASNQSLNSVGRPVSAPSEGTNNSAYVTPSVRKFETNATSTGATTAANTTSNSTSNSVSATSANHTAATAPNATSNHDDKDNDKENDNRTQTVIQRRRKPKRRSTGVVHIDMDELDPERQNESSNNDNEEKEKESGSERTSRSRLGSTASTATTSESKSSSSNDKTENGDGIDYKALWEAEKLENDKLRQMLKQKDDEAVQTRATLERFANAQLDAYKSDNHRLKEENAALIRVISKLSK</sequence>
<feature type="compositionally biased region" description="Polar residues" evidence="15">
    <location>
        <begin position="1"/>
        <end position="11"/>
    </location>
</feature>
<feature type="compositionally biased region" description="Low complexity" evidence="15">
    <location>
        <begin position="407"/>
        <end position="428"/>
    </location>
</feature>
<evidence type="ECO:0000256" key="12">
    <source>
        <dbReference type="ARBA" id="ARBA00083252"/>
    </source>
</evidence>
<evidence type="ECO:0000256" key="13">
    <source>
        <dbReference type="PROSITE-ProRule" id="PRU00023"/>
    </source>
</evidence>
<evidence type="ECO:0000256" key="8">
    <source>
        <dbReference type="ARBA" id="ARBA00038386"/>
    </source>
</evidence>
<dbReference type="Gene3D" id="6.10.250.1820">
    <property type="match status" value="1"/>
</dbReference>
<evidence type="ECO:0000256" key="14">
    <source>
        <dbReference type="SAM" id="Coils"/>
    </source>
</evidence>
<accession>A0A6P8KEB1</accession>
<feature type="compositionally biased region" description="Polar residues" evidence="15">
    <location>
        <begin position="545"/>
        <end position="554"/>
    </location>
</feature>
<protein>
    <recommendedName>
        <fullName evidence="11">Protein phosphatase 1 regulatory subunit 12B</fullName>
    </recommendedName>
    <alternativeName>
        <fullName evidence="12">Myosin phosphatase-targeting subunit 2</fullName>
    </alternativeName>
</protein>
<comment type="subcellular location">
    <subcellularLocation>
        <location evidence="1">Cytoplasm</location>
        <location evidence="1">Cytoskeleton</location>
    </subcellularLocation>
</comment>
<evidence type="ECO:0000256" key="4">
    <source>
        <dbReference type="ARBA" id="ARBA00022553"/>
    </source>
</evidence>
<evidence type="ECO:0000256" key="11">
    <source>
        <dbReference type="ARBA" id="ARBA00072757"/>
    </source>
</evidence>
<dbReference type="InterPro" id="IPR002110">
    <property type="entry name" value="Ankyrin_rpt"/>
</dbReference>